<sequence length="86" mass="9609">MGASGSARVWLLSFVSPSPSRFVTRRQGTRRGSQCTLKAQGMGSYRLVEMARNNTERKTRSALTDVVAREYTIRLHTAVHGKGFKH</sequence>
<dbReference type="InterPro" id="IPR023621">
    <property type="entry name" value="Ribosomal_eL31_dom_sf"/>
</dbReference>
<organism evidence="1 2">
    <name type="scientific">Rhodotorula mucilaginosa</name>
    <name type="common">Yeast</name>
    <name type="synonym">Rhodotorula rubra</name>
    <dbReference type="NCBI Taxonomy" id="5537"/>
    <lineage>
        <taxon>Eukaryota</taxon>
        <taxon>Fungi</taxon>
        <taxon>Dikarya</taxon>
        <taxon>Basidiomycota</taxon>
        <taxon>Pucciniomycotina</taxon>
        <taxon>Microbotryomycetes</taxon>
        <taxon>Sporidiobolales</taxon>
        <taxon>Sporidiobolaceae</taxon>
        <taxon>Rhodotorula</taxon>
    </lineage>
</organism>
<keyword evidence="2" id="KW-1185">Reference proteome</keyword>
<reference evidence="1 2" key="1">
    <citation type="submission" date="2020-11" db="EMBL/GenBank/DDBJ databases">
        <title>Kefir isolates.</title>
        <authorList>
            <person name="Marcisauskas S."/>
            <person name="Kim Y."/>
            <person name="Blasche S."/>
        </authorList>
    </citation>
    <scope>NUCLEOTIDE SEQUENCE [LARGE SCALE GENOMIC DNA]</scope>
    <source>
        <strain evidence="1 2">KR</strain>
    </source>
</reference>
<feature type="non-terminal residue" evidence="1">
    <location>
        <position position="1"/>
    </location>
</feature>
<name>A0A9P7B4T0_RHOMI</name>
<gene>
    <name evidence="1" type="ORF">C6P46_005648</name>
</gene>
<accession>A0A9P7B4T0</accession>
<dbReference type="Gene3D" id="3.10.440.10">
    <property type="match status" value="1"/>
</dbReference>
<evidence type="ECO:0000313" key="1">
    <source>
        <dbReference type="EMBL" id="KAG0658654.1"/>
    </source>
</evidence>
<evidence type="ECO:0000313" key="2">
    <source>
        <dbReference type="Proteomes" id="UP000777482"/>
    </source>
</evidence>
<proteinExistence type="predicted"/>
<dbReference type="OrthoDB" id="9739313at2759"/>
<protein>
    <submittedName>
        <fullName evidence="1">Uncharacterized protein</fullName>
    </submittedName>
</protein>
<dbReference type="EMBL" id="PUHQ01000063">
    <property type="protein sequence ID" value="KAG0658654.1"/>
    <property type="molecule type" value="Genomic_DNA"/>
</dbReference>
<dbReference type="AlphaFoldDB" id="A0A9P7B4T0"/>
<comment type="caution">
    <text evidence="1">The sequence shown here is derived from an EMBL/GenBank/DDBJ whole genome shotgun (WGS) entry which is preliminary data.</text>
</comment>
<dbReference type="Proteomes" id="UP000777482">
    <property type="component" value="Unassembled WGS sequence"/>
</dbReference>